<dbReference type="Proteomes" id="UP001107558">
    <property type="component" value="Chromosome 1"/>
</dbReference>
<feature type="region of interest" description="Disordered" evidence="1">
    <location>
        <begin position="30"/>
        <end position="53"/>
    </location>
</feature>
<protein>
    <submittedName>
        <fullName evidence="2">Uncharacterized protein</fullName>
    </submittedName>
</protein>
<dbReference type="OrthoDB" id="10533874at2759"/>
<dbReference type="AlphaFoldDB" id="A0A9J6CDI0"/>
<organism evidence="2 3">
    <name type="scientific">Polypedilum vanderplanki</name>
    <name type="common">Sleeping chironomid midge</name>
    <dbReference type="NCBI Taxonomy" id="319348"/>
    <lineage>
        <taxon>Eukaryota</taxon>
        <taxon>Metazoa</taxon>
        <taxon>Ecdysozoa</taxon>
        <taxon>Arthropoda</taxon>
        <taxon>Hexapoda</taxon>
        <taxon>Insecta</taxon>
        <taxon>Pterygota</taxon>
        <taxon>Neoptera</taxon>
        <taxon>Endopterygota</taxon>
        <taxon>Diptera</taxon>
        <taxon>Nematocera</taxon>
        <taxon>Chironomoidea</taxon>
        <taxon>Chironomidae</taxon>
        <taxon>Chironominae</taxon>
        <taxon>Polypedilum</taxon>
        <taxon>Polypedilum</taxon>
    </lineage>
</organism>
<feature type="compositionally biased region" description="Basic residues" evidence="1">
    <location>
        <begin position="37"/>
        <end position="48"/>
    </location>
</feature>
<name>A0A9J6CDI0_POLVA</name>
<evidence type="ECO:0000313" key="2">
    <source>
        <dbReference type="EMBL" id="KAG5679827.1"/>
    </source>
</evidence>
<evidence type="ECO:0000256" key="1">
    <source>
        <dbReference type="SAM" id="MobiDB-lite"/>
    </source>
</evidence>
<dbReference type="EMBL" id="JADBJN010000001">
    <property type="protein sequence ID" value="KAG5679827.1"/>
    <property type="molecule type" value="Genomic_DNA"/>
</dbReference>
<keyword evidence="3" id="KW-1185">Reference proteome</keyword>
<comment type="caution">
    <text evidence="2">The sequence shown here is derived from an EMBL/GenBank/DDBJ whole genome shotgun (WGS) entry which is preliminary data.</text>
</comment>
<sequence>MMMTPSKRRSLADHKDYYNNVKPKVETRWETGTPLMRKGKINKRKSNRRNSDSELLNFSENNLVSSSPCNIECSLINEECDNEAFVPSILINDHSVSYETHSNSRSSDISSHLEVVNFHFKDLFTQLEAYLNIKSPSNNDKKFVEMQLRDLQEQASQIEFMISDLTLRANRLEKFLIKRNEEQSE</sequence>
<proteinExistence type="predicted"/>
<evidence type="ECO:0000313" key="3">
    <source>
        <dbReference type="Proteomes" id="UP001107558"/>
    </source>
</evidence>
<gene>
    <name evidence="2" type="ORF">PVAND_009365</name>
</gene>
<reference evidence="2" key="1">
    <citation type="submission" date="2021-03" db="EMBL/GenBank/DDBJ databases">
        <title>Chromosome level genome of the anhydrobiotic midge Polypedilum vanderplanki.</title>
        <authorList>
            <person name="Yoshida Y."/>
            <person name="Kikawada T."/>
            <person name="Gusev O."/>
        </authorList>
    </citation>
    <scope>NUCLEOTIDE SEQUENCE</scope>
    <source>
        <strain evidence="2">NIAS01</strain>
        <tissue evidence="2">Whole body or cell culture</tissue>
    </source>
</reference>
<accession>A0A9J6CDI0</accession>